<feature type="domain" description="CUE" evidence="10">
    <location>
        <begin position="219"/>
        <end position="262"/>
    </location>
</feature>
<evidence type="ECO:0000313" key="12">
    <source>
        <dbReference type="Proteomes" id="UP000218231"/>
    </source>
</evidence>
<protein>
    <recommendedName>
        <fullName evidence="13">CUE domain-containing protein</fullName>
    </recommendedName>
</protein>
<keyword evidence="3" id="KW-0963">Cytoplasm</keyword>
<evidence type="ECO:0000259" key="9">
    <source>
        <dbReference type="PROSITE" id="PS50004"/>
    </source>
</evidence>
<evidence type="ECO:0008006" key="13">
    <source>
        <dbReference type="Google" id="ProtNLM"/>
    </source>
</evidence>
<keyword evidence="8" id="KW-0395">Inflammatory response</keyword>
<accession>A0A2A2J9R5</accession>
<dbReference type="OrthoDB" id="9942608at2759"/>
<comment type="caution">
    <text evidence="11">The sequence shown here is derived from an EMBL/GenBank/DDBJ whole genome shotgun (WGS) entry which is preliminary data.</text>
</comment>
<dbReference type="SMART" id="SM00546">
    <property type="entry name" value="CUE"/>
    <property type="match status" value="1"/>
</dbReference>
<dbReference type="InterPro" id="IPR035892">
    <property type="entry name" value="C2_domain_sf"/>
</dbReference>
<sequence>MPESVAERRRKVLVGELPPDFLRLAIPGPAPVQVQAQAVAVDPALVAAAQAAQANAAVQAAQQYAMYGFIPPNTRGRLSITIHEANLVKNYGLVKMDPYIRIRVGHAGFETQTNLSGGRNPVWNRTIHAYLPVGVDSIYVQIFDERAFSSDELIAWQHILLPETIFNGDTVDDYYQLSGPQGENKEGMLHLTFSFAPIEQPVQGPGGVAQQAVREPVQITEEDLKEFADMFPSVDKEVVKCILEEKRGNKEATVNALLEMTQ</sequence>
<dbReference type="PROSITE" id="PS50004">
    <property type="entry name" value="C2"/>
    <property type="match status" value="1"/>
</dbReference>
<dbReference type="SMART" id="SM00239">
    <property type="entry name" value="C2"/>
    <property type="match status" value="1"/>
</dbReference>
<evidence type="ECO:0000256" key="1">
    <source>
        <dbReference type="ARBA" id="ARBA00004496"/>
    </source>
</evidence>
<keyword evidence="12" id="KW-1185">Reference proteome</keyword>
<keyword evidence="4" id="KW-0399">Innate immunity</keyword>
<evidence type="ECO:0000256" key="5">
    <source>
        <dbReference type="ARBA" id="ARBA00022737"/>
    </source>
</evidence>
<dbReference type="GO" id="GO:0031624">
    <property type="term" value="F:ubiquitin conjugating enzyme binding"/>
    <property type="evidence" value="ECO:0007669"/>
    <property type="project" value="TreeGrafter"/>
</dbReference>
<dbReference type="CDD" id="cd14363">
    <property type="entry name" value="CUE_TOLIP"/>
    <property type="match status" value="1"/>
</dbReference>
<organism evidence="11 12">
    <name type="scientific">Diploscapter pachys</name>
    <dbReference type="NCBI Taxonomy" id="2018661"/>
    <lineage>
        <taxon>Eukaryota</taxon>
        <taxon>Metazoa</taxon>
        <taxon>Ecdysozoa</taxon>
        <taxon>Nematoda</taxon>
        <taxon>Chromadorea</taxon>
        <taxon>Rhabditida</taxon>
        <taxon>Rhabditina</taxon>
        <taxon>Rhabditomorpha</taxon>
        <taxon>Rhabditoidea</taxon>
        <taxon>Rhabditidae</taxon>
        <taxon>Diploscapter</taxon>
    </lineage>
</organism>
<dbReference type="GO" id="GO:0043130">
    <property type="term" value="F:ubiquitin binding"/>
    <property type="evidence" value="ECO:0007669"/>
    <property type="project" value="InterPro"/>
</dbReference>
<evidence type="ECO:0000256" key="8">
    <source>
        <dbReference type="ARBA" id="ARBA00023198"/>
    </source>
</evidence>
<dbReference type="Gene3D" id="1.10.8.10">
    <property type="entry name" value="DNA helicase RuvA subunit, C-terminal domain"/>
    <property type="match status" value="1"/>
</dbReference>
<evidence type="ECO:0000256" key="4">
    <source>
        <dbReference type="ARBA" id="ARBA00022588"/>
    </source>
</evidence>
<dbReference type="EMBL" id="LIAE01010590">
    <property type="protein sequence ID" value="PAV58252.1"/>
    <property type="molecule type" value="Genomic_DNA"/>
</dbReference>
<dbReference type="PROSITE" id="PS51140">
    <property type="entry name" value="CUE"/>
    <property type="match status" value="1"/>
</dbReference>
<keyword evidence="7" id="KW-0072">Autophagy</keyword>
<evidence type="ECO:0000256" key="6">
    <source>
        <dbReference type="ARBA" id="ARBA00022859"/>
    </source>
</evidence>
<feature type="domain" description="C2" evidence="9">
    <location>
        <begin position="54"/>
        <end position="175"/>
    </location>
</feature>
<dbReference type="GO" id="GO:0045087">
    <property type="term" value="P:innate immune response"/>
    <property type="evidence" value="ECO:0007669"/>
    <property type="project" value="UniProtKB-KW"/>
</dbReference>
<dbReference type="GO" id="GO:0006914">
    <property type="term" value="P:autophagy"/>
    <property type="evidence" value="ECO:0007669"/>
    <property type="project" value="UniProtKB-KW"/>
</dbReference>
<evidence type="ECO:0000259" key="10">
    <source>
        <dbReference type="PROSITE" id="PS51140"/>
    </source>
</evidence>
<dbReference type="Gene3D" id="2.60.40.150">
    <property type="entry name" value="C2 domain"/>
    <property type="match status" value="1"/>
</dbReference>
<dbReference type="InterPro" id="IPR009060">
    <property type="entry name" value="UBA-like_sf"/>
</dbReference>
<dbReference type="GO" id="GO:0005737">
    <property type="term" value="C:cytoplasm"/>
    <property type="evidence" value="ECO:0007669"/>
    <property type="project" value="UniProtKB-SubCell"/>
</dbReference>
<dbReference type="FunFam" id="1.10.8.10:FF:000036">
    <property type="entry name" value="Toll-interacting protein-like Protein"/>
    <property type="match status" value="1"/>
</dbReference>
<gene>
    <name evidence="11" type="ORF">WR25_11909</name>
</gene>
<dbReference type="InterPro" id="IPR037301">
    <property type="entry name" value="Tollip_C2"/>
</dbReference>
<dbReference type="PANTHER" id="PTHR16461:SF5">
    <property type="entry name" value="TOLL-INTERACTING PROTEIN"/>
    <property type="match status" value="1"/>
</dbReference>
<keyword evidence="5" id="KW-0677">Repeat</keyword>
<dbReference type="FunFam" id="2.60.40.150:FF:000214">
    <property type="entry name" value="Toll-interacting protein"/>
    <property type="match status" value="1"/>
</dbReference>
<comment type="similarity">
    <text evidence="2">Belongs to the tollip family.</text>
</comment>
<dbReference type="CDD" id="cd04016">
    <property type="entry name" value="C2_Tollip"/>
    <property type="match status" value="1"/>
</dbReference>
<dbReference type="Proteomes" id="UP000218231">
    <property type="component" value="Unassembled WGS sequence"/>
</dbReference>
<comment type="subcellular location">
    <subcellularLocation>
        <location evidence="1">Cytoplasm</location>
    </subcellularLocation>
</comment>
<dbReference type="GO" id="GO:0006511">
    <property type="term" value="P:ubiquitin-dependent protein catabolic process"/>
    <property type="evidence" value="ECO:0007669"/>
    <property type="project" value="TreeGrafter"/>
</dbReference>
<dbReference type="InterPro" id="IPR041799">
    <property type="entry name" value="TOLIP_CUE"/>
</dbReference>
<dbReference type="AlphaFoldDB" id="A0A2A2J9R5"/>
<evidence type="ECO:0000256" key="2">
    <source>
        <dbReference type="ARBA" id="ARBA00009278"/>
    </source>
</evidence>
<keyword evidence="6" id="KW-0391">Immunity</keyword>
<evidence type="ECO:0000256" key="3">
    <source>
        <dbReference type="ARBA" id="ARBA00022490"/>
    </source>
</evidence>
<reference evidence="11 12" key="1">
    <citation type="journal article" date="2017" name="Curr. Biol.">
        <title>Genome architecture and evolution of a unichromosomal asexual nematode.</title>
        <authorList>
            <person name="Fradin H."/>
            <person name="Zegar C."/>
            <person name="Gutwein M."/>
            <person name="Lucas J."/>
            <person name="Kovtun M."/>
            <person name="Corcoran D."/>
            <person name="Baugh L.R."/>
            <person name="Kiontke K."/>
            <person name="Gunsalus K."/>
            <person name="Fitch D.H."/>
            <person name="Piano F."/>
        </authorList>
    </citation>
    <scope>NUCLEOTIDE SEQUENCE [LARGE SCALE GENOMIC DNA]</scope>
    <source>
        <strain evidence="11">PF1309</strain>
    </source>
</reference>
<evidence type="ECO:0000256" key="7">
    <source>
        <dbReference type="ARBA" id="ARBA00023006"/>
    </source>
</evidence>
<dbReference type="Pfam" id="PF02845">
    <property type="entry name" value="CUE"/>
    <property type="match status" value="1"/>
</dbReference>
<proteinExistence type="inferred from homology"/>
<dbReference type="PANTHER" id="PTHR16461">
    <property type="entry name" value="TOLL-INTERACTING PROTEIN"/>
    <property type="match status" value="1"/>
</dbReference>
<dbReference type="SUPFAM" id="SSF49562">
    <property type="entry name" value="C2 domain (Calcium/lipid-binding domain, CaLB)"/>
    <property type="match status" value="1"/>
</dbReference>
<dbReference type="InterPro" id="IPR003892">
    <property type="entry name" value="CUE"/>
</dbReference>
<dbReference type="InterPro" id="IPR000008">
    <property type="entry name" value="C2_dom"/>
</dbReference>
<dbReference type="Pfam" id="PF00168">
    <property type="entry name" value="C2"/>
    <property type="match status" value="1"/>
</dbReference>
<dbReference type="SUPFAM" id="SSF46934">
    <property type="entry name" value="UBA-like"/>
    <property type="match status" value="1"/>
</dbReference>
<evidence type="ECO:0000313" key="11">
    <source>
        <dbReference type="EMBL" id="PAV58252.1"/>
    </source>
</evidence>
<name>A0A2A2J9R5_9BILA</name>
<dbReference type="STRING" id="2018661.A0A2A2J9R5"/>